<sequence length="494" mass="53609">MDLVREHIIHSRGGRLGTGASSKDDASRIAAQAFKTTAPGGIALHFHGGLVSSSSAQGIAARLTEHYQSAGAYPLFFVWESGLLEAIRNNLKDILQDKVFHELLKKASEWVLKKGTGTIVTRGSGQTVEVDRLRRDFDLWLSGQAAEPPIRETAPPAAQTFKNLQTDEEELANEIAAEIELDPVFEQTIAGLAVASQRVASVTTRGAGIEPLPVQVLIDAGALEQMLPHQPATTKGGIPWLSVARFVAKVVIATLQRYLNKRDHGAYTTIVEEVLRAAYLDKVGQVIWNQMKKDAGADAFGAADAVGDVVLQAWKRCLDEGTSAPRITLIGHSTGAIYINAWLRRSAQLTPGLKYDLVLLAPACRTEEYVAMLSQCGAQIGQVRMFAMQDAVEQQDRLVPILYPRSLLYFVSGVVEGEVDIPLLGMQRFLADPATFDQGYMNQLRQHLDQGDRAVWSIADLGPGKHSASVAHGDFDNDAATLDSLAHILSNGFN</sequence>
<dbReference type="AlphaFoldDB" id="A0A6M8FNU7"/>
<protein>
    <recommendedName>
        <fullName evidence="3">Alpha/beta hydrolase</fullName>
    </recommendedName>
</protein>
<dbReference type="Proteomes" id="UP000501379">
    <property type="component" value="Chromosome"/>
</dbReference>
<organism evidence="1 2">
    <name type="scientific">Aquipseudomonas campi</name>
    <dbReference type="NCBI Taxonomy" id="2731681"/>
    <lineage>
        <taxon>Bacteria</taxon>
        <taxon>Pseudomonadati</taxon>
        <taxon>Pseudomonadota</taxon>
        <taxon>Gammaproteobacteria</taxon>
        <taxon>Pseudomonadales</taxon>
        <taxon>Pseudomonadaceae</taxon>
        <taxon>Aquipseudomonas</taxon>
    </lineage>
</organism>
<accession>A0A6M8FNU7</accession>
<dbReference type="KEGG" id="pcam:HNE05_03115"/>
<proteinExistence type="predicted"/>
<name>A0A6M8FNU7_9GAMM</name>
<evidence type="ECO:0008006" key="3">
    <source>
        <dbReference type="Google" id="ProtNLM"/>
    </source>
</evidence>
<reference evidence="1" key="1">
    <citation type="submission" date="2020-07" db="EMBL/GenBank/DDBJ databases">
        <title>Nitrate ammonifying Pseudomonas campi sp. nov. isolated from German agricultural grassland.</title>
        <authorList>
            <person name="Timsy T."/>
            <person name="Ulrich A."/>
            <person name="Spanner T."/>
            <person name="Foesel B."/>
            <person name="Kolb S."/>
            <person name="Horn M.A."/>
            <person name="Behrendt U."/>
        </authorList>
    </citation>
    <scope>NUCLEOTIDE SEQUENCE</scope>
    <source>
        <strain evidence="1">S1-A32-2</strain>
    </source>
</reference>
<dbReference type="RefSeq" id="WP_173204129.1">
    <property type="nucleotide sequence ID" value="NZ_CP053697.2"/>
</dbReference>
<evidence type="ECO:0000313" key="2">
    <source>
        <dbReference type="Proteomes" id="UP000501379"/>
    </source>
</evidence>
<evidence type="ECO:0000313" key="1">
    <source>
        <dbReference type="EMBL" id="QKE62388.1"/>
    </source>
</evidence>
<gene>
    <name evidence="1" type="ORF">HNE05_03115</name>
</gene>
<keyword evidence="2" id="KW-1185">Reference proteome</keyword>
<dbReference type="EMBL" id="CP053697">
    <property type="protein sequence ID" value="QKE62388.1"/>
    <property type="molecule type" value="Genomic_DNA"/>
</dbReference>